<keyword evidence="5" id="KW-0732">Signal</keyword>
<gene>
    <name evidence="7" type="ORF">GCM10009102_02110</name>
</gene>
<name>A0ABN1HL72_9SPHN</name>
<dbReference type="InterPro" id="IPR008816">
    <property type="entry name" value="Gly_zipper_2TM_dom"/>
</dbReference>
<evidence type="ECO:0000256" key="1">
    <source>
        <dbReference type="ARBA" id="ARBA00004459"/>
    </source>
</evidence>
<dbReference type="Pfam" id="PF05433">
    <property type="entry name" value="Rick_17kDa_Anti"/>
    <property type="match status" value="1"/>
</dbReference>
<evidence type="ECO:0000256" key="2">
    <source>
        <dbReference type="ARBA" id="ARBA00008681"/>
    </source>
</evidence>
<feature type="domain" description="Glycine zipper 2TM" evidence="6">
    <location>
        <begin position="74"/>
        <end position="113"/>
    </location>
</feature>
<dbReference type="RefSeq" id="WP_163957471.1">
    <property type="nucleotide sequence ID" value="NZ_BAAAES010000001.1"/>
</dbReference>
<keyword evidence="4" id="KW-0449">Lipoprotein</keyword>
<accession>A0ABN1HL72</accession>
<evidence type="ECO:0000256" key="5">
    <source>
        <dbReference type="SAM" id="SignalP"/>
    </source>
</evidence>
<proteinExistence type="inferred from homology"/>
<evidence type="ECO:0000313" key="7">
    <source>
        <dbReference type="EMBL" id="GAA0657560.1"/>
    </source>
</evidence>
<organism evidence="7 8">
    <name type="scientific">Sphingomonas insulae</name>
    <dbReference type="NCBI Taxonomy" id="424800"/>
    <lineage>
        <taxon>Bacteria</taxon>
        <taxon>Pseudomonadati</taxon>
        <taxon>Pseudomonadota</taxon>
        <taxon>Alphaproteobacteria</taxon>
        <taxon>Sphingomonadales</taxon>
        <taxon>Sphingomonadaceae</taxon>
        <taxon>Sphingomonas</taxon>
    </lineage>
</organism>
<evidence type="ECO:0000256" key="3">
    <source>
        <dbReference type="ARBA" id="ARBA00015281"/>
    </source>
</evidence>
<reference evidence="7 8" key="1">
    <citation type="journal article" date="2019" name="Int. J. Syst. Evol. Microbiol.">
        <title>The Global Catalogue of Microorganisms (GCM) 10K type strain sequencing project: providing services to taxonomists for standard genome sequencing and annotation.</title>
        <authorList>
            <consortium name="The Broad Institute Genomics Platform"/>
            <consortium name="The Broad Institute Genome Sequencing Center for Infectious Disease"/>
            <person name="Wu L."/>
            <person name="Ma J."/>
        </authorList>
    </citation>
    <scope>NUCLEOTIDE SEQUENCE [LARGE SCALE GENOMIC DNA]</scope>
    <source>
        <strain evidence="7 8">JCM 14603</strain>
    </source>
</reference>
<protein>
    <recommendedName>
        <fullName evidence="3">17 kDa surface antigen</fullName>
    </recommendedName>
</protein>
<evidence type="ECO:0000313" key="8">
    <source>
        <dbReference type="Proteomes" id="UP001500238"/>
    </source>
</evidence>
<sequence length="123" mass="13022">MLKTLSLAGAALAMTATALVPVTPAVAQRGYYGDRGYDRGYRDDRGYRGERIYRGDRGYYRDRGGRRCNNGSTGTIVGAIAGGLLGRTIDTRGDRSLGTLGGAVAGGLAGRALERSDRPGYCR</sequence>
<dbReference type="Proteomes" id="UP001500238">
    <property type="component" value="Unassembled WGS sequence"/>
</dbReference>
<keyword evidence="8" id="KW-1185">Reference proteome</keyword>
<comment type="caution">
    <text evidence="7">The sequence shown here is derived from an EMBL/GenBank/DDBJ whole genome shotgun (WGS) entry which is preliminary data.</text>
</comment>
<evidence type="ECO:0000256" key="4">
    <source>
        <dbReference type="ARBA" id="ARBA00023288"/>
    </source>
</evidence>
<evidence type="ECO:0000259" key="6">
    <source>
        <dbReference type="Pfam" id="PF05433"/>
    </source>
</evidence>
<dbReference type="EMBL" id="BAAAES010000001">
    <property type="protein sequence ID" value="GAA0657560.1"/>
    <property type="molecule type" value="Genomic_DNA"/>
</dbReference>
<feature type="chain" id="PRO_5045193722" description="17 kDa surface antigen" evidence="5">
    <location>
        <begin position="28"/>
        <end position="123"/>
    </location>
</feature>
<comment type="subcellular location">
    <subcellularLocation>
        <location evidence="1">Cell outer membrane</location>
        <topology evidence="1">Lipid-anchor</topology>
    </subcellularLocation>
</comment>
<comment type="similarity">
    <text evidence="2">Belongs to the rickettsiale 17 kDa surface antigen family.</text>
</comment>
<feature type="signal peptide" evidence="5">
    <location>
        <begin position="1"/>
        <end position="27"/>
    </location>
</feature>